<dbReference type="InterPro" id="IPR045584">
    <property type="entry name" value="Pilin-like"/>
</dbReference>
<feature type="transmembrane region" description="Helical" evidence="9">
    <location>
        <begin position="12"/>
        <end position="31"/>
    </location>
</feature>
<keyword evidence="6 9" id="KW-0812">Transmembrane</keyword>
<dbReference type="NCBIfam" id="TIGR02532">
    <property type="entry name" value="IV_pilin_GFxxxE"/>
    <property type="match status" value="1"/>
</dbReference>
<evidence type="ECO:0000256" key="1">
    <source>
        <dbReference type="ARBA" id="ARBA00004377"/>
    </source>
</evidence>
<keyword evidence="4" id="KW-0488">Methylation</keyword>
<dbReference type="InterPro" id="IPR010052">
    <property type="entry name" value="T2SS_protein-GspI"/>
</dbReference>
<evidence type="ECO:0000256" key="6">
    <source>
        <dbReference type="ARBA" id="ARBA00022692"/>
    </source>
</evidence>
<proteinExistence type="inferred from homology"/>
<dbReference type="Proteomes" id="UP001060414">
    <property type="component" value="Chromosome"/>
</dbReference>
<keyword evidence="11" id="KW-1185">Reference proteome</keyword>
<evidence type="ECO:0000256" key="2">
    <source>
        <dbReference type="ARBA" id="ARBA00008358"/>
    </source>
</evidence>
<dbReference type="PANTHER" id="PTHR38779">
    <property type="entry name" value="TYPE II SECRETION SYSTEM PROTEIN I-RELATED"/>
    <property type="match status" value="1"/>
</dbReference>
<reference evidence="10" key="1">
    <citation type="journal article" date="2022" name="Environ. Microbiol.">
        <title>Geoalkalibacter halelectricus SAP #1 sp. nov. possessing extracellular electron transfer and mineral#reducing capabilities from a haloalkaline environment.</title>
        <authorList>
            <person name="Yadav S."/>
            <person name="Singh R."/>
            <person name="Sundharam S.S."/>
            <person name="Chaudhary S."/>
            <person name="Krishnamurthi S."/>
            <person name="Patil S.A."/>
        </authorList>
    </citation>
    <scope>NUCLEOTIDE SEQUENCE</scope>
    <source>
        <strain evidence="10">SAP-1</strain>
    </source>
</reference>
<comment type="similarity">
    <text evidence="2">Belongs to the GSP I family.</text>
</comment>
<organism evidence="10 11">
    <name type="scientific">Geoalkalibacter halelectricus</name>
    <dbReference type="NCBI Taxonomy" id="2847045"/>
    <lineage>
        <taxon>Bacteria</taxon>
        <taxon>Pseudomonadati</taxon>
        <taxon>Thermodesulfobacteriota</taxon>
        <taxon>Desulfuromonadia</taxon>
        <taxon>Desulfuromonadales</taxon>
        <taxon>Geoalkalibacteraceae</taxon>
        <taxon>Geoalkalibacter</taxon>
    </lineage>
</organism>
<dbReference type="PROSITE" id="PS00409">
    <property type="entry name" value="PROKAR_NTER_METHYL"/>
    <property type="match status" value="1"/>
</dbReference>
<name>A0ABY5ZNW3_9BACT</name>
<accession>A0ABY5ZNW3</accession>
<evidence type="ECO:0000313" key="11">
    <source>
        <dbReference type="Proteomes" id="UP001060414"/>
    </source>
</evidence>
<keyword evidence="5" id="KW-0997">Cell inner membrane</keyword>
<gene>
    <name evidence="10" type="ORF">L9S41_18020</name>
</gene>
<evidence type="ECO:0000256" key="9">
    <source>
        <dbReference type="SAM" id="Phobius"/>
    </source>
</evidence>
<evidence type="ECO:0000256" key="8">
    <source>
        <dbReference type="ARBA" id="ARBA00023136"/>
    </source>
</evidence>
<dbReference type="Pfam" id="PF07963">
    <property type="entry name" value="N_methyl"/>
    <property type="match status" value="1"/>
</dbReference>
<evidence type="ECO:0000313" key="10">
    <source>
        <dbReference type="EMBL" id="UWZ79555.1"/>
    </source>
</evidence>
<protein>
    <submittedName>
        <fullName evidence="10">Type II secretion system GspH family protein</fullName>
    </submittedName>
</protein>
<comment type="subcellular location">
    <subcellularLocation>
        <location evidence="1">Cell inner membrane</location>
        <topology evidence="1">Single-pass membrane protein</topology>
    </subcellularLocation>
</comment>
<keyword evidence="8 9" id="KW-0472">Membrane</keyword>
<evidence type="ECO:0000256" key="5">
    <source>
        <dbReference type="ARBA" id="ARBA00022519"/>
    </source>
</evidence>
<dbReference type="RefSeq" id="WP_260747907.1">
    <property type="nucleotide sequence ID" value="NZ_CP092109.1"/>
</dbReference>
<sequence>MKLSRQKGFTLLELLIAITIFAVGLLTVAGMQMSAMRANVVADSTAVATAVAQGVLEELLSRPPGDGVFNNNNVQTYPLGQMIGEQVPGGSRYAATFQVFPDNPGPGMVRIRVEVVGGSTMTGGSREVVLNGFKRL</sequence>
<evidence type="ECO:0000256" key="4">
    <source>
        <dbReference type="ARBA" id="ARBA00022481"/>
    </source>
</evidence>
<dbReference type="EMBL" id="CP092109">
    <property type="protein sequence ID" value="UWZ79555.1"/>
    <property type="molecule type" value="Genomic_DNA"/>
</dbReference>
<dbReference type="SUPFAM" id="SSF54523">
    <property type="entry name" value="Pili subunits"/>
    <property type="match status" value="1"/>
</dbReference>
<evidence type="ECO:0000256" key="3">
    <source>
        <dbReference type="ARBA" id="ARBA00022475"/>
    </source>
</evidence>
<dbReference type="InterPro" id="IPR012902">
    <property type="entry name" value="N_methyl_site"/>
</dbReference>
<keyword evidence="3" id="KW-1003">Cell membrane</keyword>
<dbReference type="PANTHER" id="PTHR38779:SF2">
    <property type="entry name" value="TYPE II SECRETION SYSTEM PROTEIN I-RELATED"/>
    <property type="match status" value="1"/>
</dbReference>
<evidence type="ECO:0000256" key="7">
    <source>
        <dbReference type="ARBA" id="ARBA00022989"/>
    </source>
</evidence>
<keyword evidence="7 9" id="KW-1133">Transmembrane helix</keyword>